<comment type="caution">
    <text evidence="1">The sequence shown here is derived from an EMBL/GenBank/DDBJ whole genome shotgun (WGS) entry which is preliminary data.</text>
</comment>
<dbReference type="AlphaFoldDB" id="A0A0F9E039"/>
<protein>
    <submittedName>
        <fullName evidence="1">Uncharacterized protein</fullName>
    </submittedName>
</protein>
<organism evidence="1">
    <name type="scientific">marine sediment metagenome</name>
    <dbReference type="NCBI Taxonomy" id="412755"/>
    <lineage>
        <taxon>unclassified sequences</taxon>
        <taxon>metagenomes</taxon>
        <taxon>ecological metagenomes</taxon>
    </lineage>
</organism>
<reference evidence="1" key="1">
    <citation type="journal article" date="2015" name="Nature">
        <title>Complex archaea that bridge the gap between prokaryotes and eukaryotes.</title>
        <authorList>
            <person name="Spang A."/>
            <person name="Saw J.H."/>
            <person name="Jorgensen S.L."/>
            <person name="Zaremba-Niedzwiedzka K."/>
            <person name="Martijn J."/>
            <person name="Lind A.E."/>
            <person name="van Eijk R."/>
            <person name="Schleper C."/>
            <person name="Guy L."/>
            <person name="Ettema T.J."/>
        </authorList>
    </citation>
    <scope>NUCLEOTIDE SEQUENCE</scope>
</reference>
<feature type="non-terminal residue" evidence="1">
    <location>
        <position position="141"/>
    </location>
</feature>
<dbReference type="EMBL" id="LAZR01037035">
    <property type="protein sequence ID" value="KKL23271.1"/>
    <property type="molecule type" value="Genomic_DNA"/>
</dbReference>
<name>A0A0F9E039_9ZZZZ</name>
<proteinExistence type="predicted"/>
<evidence type="ECO:0000313" key="1">
    <source>
        <dbReference type="EMBL" id="KKL23271.1"/>
    </source>
</evidence>
<accession>A0A0F9E039</accession>
<gene>
    <name evidence="1" type="ORF">LCGC14_2427090</name>
</gene>
<sequence length="141" mass="16049">MAAICPYDQVSECHGPQDGSLWWECPVHGARLTEAWTKLCLRDLAYYTRWKDGPREAATARPTVQRGPGTELLKMLKTPVAVLKFLREAREFLLRRQNKKRGCADSCITYARKMDAWGVAGCRDRLEKIVDHLEAQASREG</sequence>